<accession>A0A1B5L129</accession>
<dbReference type="InterPro" id="IPR027417">
    <property type="entry name" value="P-loop_NTPase"/>
</dbReference>
<dbReference type="Pfam" id="PF23615">
    <property type="entry name" value="Chromo_MIT1"/>
    <property type="match status" value="1"/>
</dbReference>
<dbReference type="InterPro" id="IPR056616">
    <property type="entry name" value="Chromo_MIT1"/>
</dbReference>
<evidence type="ECO:0000259" key="5">
    <source>
        <dbReference type="Pfam" id="PF00176"/>
    </source>
</evidence>
<comment type="subcellular location">
    <subcellularLocation>
        <location evidence="1">Nucleus</location>
    </subcellularLocation>
</comment>
<dbReference type="Proteomes" id="UP000054053">
    <property type="component" value="Unassembled WGS sequence"/>
</dbReference>
<evidence type="ECO:0000256" key="4">
    <source>
        <dbReference type="ARBA" id="ARBA00023242"/>
    </source>
</evidence>
<evidence type="ECO:0000256" key="2">
    <source>
        <dbReference type="ARBA" id="ARBA00022741"/>
    </source>
</evidence>
<name>A0A1B5L129_USTVR</name>
<dbReference type="GO" id="GO:0016887">
    <property type="term" value="F:ATP hydrolysis activity"/>
    <property type="evidence" value="ECO:0007669"/>
    <property type="project" value="TreeGrafter"/>
</dbReference>
<keyword evidence="4" id="KW-0539">Nucleus</keyword>
<reference evidence="8" key="1">
    <citation type="journal article" date="2016" name="Genome Announc.">
        <title>Genome sequence of Ustilaginoidea virens IPU010, a rice pathogenic fungus causing false smut.</title>
        <authorList>
            <person name="Kumagai T."/>
            <person name="Ishii T."/>
            <person name="Terai G."/>
            <person name="Umemura M."/>
            <person name="Machida M."/>
            <person name="Asai K."/>
        </authorList>
    </citation>
    <scope>NUCLEOTIDE SEQUENCE [LARGE SCALE GENOMIC DNA]</scope>
    <source>
        <strain evidence="8">IPU010</strain>
    </source>
</reference>
<comment type="caution">
    <text evidence="7">The sequence shown here is derived from an EMBL/GenBank/DDBJ whole genome shotgun (WGS) entry which is preliminary data.</text>
</comment>
<dbReference type="AlphaFoldDB" id="A0A1B5L129"/>
<dbReference type="Pfam" id="PF00176">
    <property type="entry name" value="SNF2-rel_dom"/>
    <property type="match status" value="1"/>
</dbReference>
<evidence type="ECO:0000259" key="6">
    <source>
        <dbReference type="Pfam" id="PF23615"/>
    </source>
</evidence>
<evidence type="ECO:0000313" key="7">
    <source>
        <dbReference type="EMBL" id="GAO17122.1"/>
    </source>
</evidence>
<dbReference type="PANTHER" id="PTHR45623">
    <property type="entry name" value="CHROMODOMAIN-HELICASE-DNA-BINDING PROTEIN 3-RELATED-RELATED"/>
    <property type="match status" value="1"/>
</dbReference>
<evidence type="ECO:0000313" key="8">
    <source>
        <dbReference type="Proteomes" id="UP000054053"/>
    </source>
</evidence>
<dbReference type="EMBL" id="BBTG02000011">
    <property type="protein sequence ID" value="GAO17122.1"/>
    <property type="molecule type" value="Genomic_DNA"/>
</dbReference>
<protein>
    <submittedName>
        <fullName evidence="7">Uncharacterized protein</fullName>
    </submittedName>
</protein>
<dbReference type="Gene3D" id="3.40.50.10810">
    <property type="entry name" value="Tandem AAA-ATPase domain"/>
    <property type="match status" value="1"/>
</dbReference>
<dbReference type="SUPFAM" id="SSF52540">
    <property type="entry name" value="P-loop containing nucleoside triphosphate hydrolases"/>
    <property type="match status" value="1"/>
</dbReference>
<dbReference type="GO" id="GO:0005634">
    <property type="term" value="C:nucleus"/>
    <property type="evidence" value="ECO:0007669"/>
    <property type="project" value="UniProtKB-SubCell"/>
</dbReference>
<evidence type="ECO:0000256" key="3">
    <source>
        <dbReference type="ARBA" id="ARBA00022840"/>
    </source>
</evidence>
<dbReference type="GO" id="GO:0003682">
    <property type="term" value="F:chromatin binding"/>
    <property type="evidence" value="ECO:0007669"/>
    <property type="project" value="TreeGrafter"/>
</dbReference>
<dbReference type="GO" id="GO:0005524">
    <property type="term" value="F:ATP binding"/>
    <property type="evidence" value="ECO:0007669"/>
    <property type="project" value="InterPro"/>
</dbReference>
<dbReference type="GO" id="GO:0000785">
    <property type="term" value="C:chromatin"/>
    <property type="evidence" value="ECO:0007669"/>
    <property type="project" value="TreeGrafter"/>
</dbReference>
<dbReference type="GO" id="GO:0140658">
    <property type="term" value="F:ATP-dependent chromatin remodeler activity"/>
    <property type="evidence" value="ECO:0007669"/>
    <property type="project" value="TreeGrafter"/>
</dbReference>
<evidence type="ECO:0000256" key="1">
    <source>
        <dbReference type="ARBA" id="ARBA00004123"/>
    </source>
</evidence>
<proteinExistence type="predicted"/>
<dbReference type="GO" id="GO:0042393">
    <property type="term" value="F:histone binding"/>
    <property type="evidence" value="ECO:0007669"/>
    <property type="project" value="TreeGrafter"/>
</dbReference>
<keyword evidence="2" id="KW-0547">Nucleotide-binding</keyword>
<keyword evidence="3" id="KW-0067">ATP-binding</keyword>
<feature type="domain" description="MIT1 chromo" evidence="6">
    <location>
        <begin position="31"/>
        <end position="111"/>
    </location>
</feature>
<organism evidence="7 8">
    <name type="scientific">Ustilaginoidea virens</name>
    <name type="common">Rice false smut fungus</name>
    <name type="synonym">Villosiclava virens</name>
    <dbReference type="NCBI Taxonomy" id="1159556"/>
    <lineage>
        <taxon>Eukaryota</taxon>
        <taxon>Fungi</taxon>
        <taxon>Dikarya</taxon>
        <taxon>Ascomycota</taxon>
        <taxon>Pezizomycotina</taxon>
        <taxon>Sordariomycetes</taxon>
        <taxon>Hypocreomycetidae</taxon>
        <taxon>Hypocreales</taxon>
        <taxon>Clavicipitaceae</taxon>
        <taxon>Ustilaginoidea</taxon>
    </lineage>
</organism>
<feature type="domain" description="SNF2 N-terminal" evidence="5">
    <location>
        <begin position="154"/>
        <end position="208"/>
    </location>
</feature>
<sequence length="272" mass="30005">MPGAWIAGVAVGSARTAFAKRANEADLFKLTTKDAIPEELLTIDIVFRVKLAPTALPGVTEEDDLANVSHVSQALVKFQGLGYDDVVWDKPPSEDSRELYTAFENAYRDYLAGKNFKHSPWPKMKERINSFQNREFEKIGTQPVGLRRGKLMAYQLEGLNWLVSNYHDGRSIVLADEMGLGKTVQVVSLITYLVQERPQVGLSTLTILAVARLTYTKKTVLAVSGFGAERNLPELAPRIQAMGPRITGGHLPWGQGVATTCVQARAIPTRRP</sequence>
<gene>
    <name evidence="7" type="ORF">UVI_02026550</name>
</gene>
<dbReference type="GO" id="GO:0003677">
    <property type="term" value="F:DNA binding"/>
    <property type="evidence" value="ECO:0007669"/>
    <property type="project" value="TreeGrafter"/>
</dbReference>
<dbReference type="InterPro" id="IPR038718">
    <property type="entry name" value="SNF2-like_sf"/>
</dbReference>
<dbReference type="InterPro" id="IPR000330">
    <property type="entry name" value="SNF2_N"/>
</dbReference>
<dbReference type="PANTHER" id="PTHR45623:SF17">
    <property type="entry name" value="CHROMODOMAIN-HELICASE-DNA-BINDING PROTEIN 3-RELATED"/>
    <property type="match status" value="1"/>
</dbReference>